<proteinExistence type="predicted"/>
<dbReference type="EMBL" id="JH993045">
    <property type="protein sequence ID" value="EKX38793.1"/>
    <property type="molecule type" value="Genomic_DNA"/>
</dbReference>
<organism evidence="2">
    <name type="scientific">Guillardia theta (strain CCMP2712)</name>
    <name type="common">Cryptophyte</name>
    <dbReference type="NCBI Taxonomy" id="905079"/>
    <lineage>
        <taxon>Eukaryota</taxon>
        <taxon>Cryptophyceae</taxon>
        <taxon>Pyrenomonadales</taxon>
        <taxon>Geminigeraceae</taxon>
        <taxon>Guillardia</taxon>
    </lineage>
</organism>
<evidence type="ECO:0000313" key="2">
    <source>
        <dbReference type="EMBL" id="EKX38793.1"/>
    </source>
</evidence>
<dbReference type="KEGG" id="gtt:GUITHDRAFT_115120"/>
<dbReference type="HOGENOM" id="CLU_898489_0_0_1"/>
<dbReference type="AlphaFoldDB" id="L1IRE1"/>
<keyword evidence="4" id="KW-1185">Reference proteome</keyword>
<feature type="compositionally biased region" description="Basic and acidic residues" evidence="1">
    <location>
        <begin position="264"/>
        <end position="284"/>
    </location>
</feature>
<feature type="region of interest" description="Disordered" evidence="1">
    <location>
        <begin position="183"/>
        <end position="310"/>
    </location>
</feature>
<dbReference type="GeneID" id="17295550"/>
<dbReference type="EnsemblProtists" id="EKX38793">
    <property type="protein sequence ID" value="EKX38793"/>
    <property type="gene ID" value="GUITHDRAFT_115120"/>
</dbReference>
<gene>
    <name evidence="2" type="ORF">GUITHDRAFT_115120</name>
</gene>
<reference evidence="3" key="3">
    <citation type="submission" date="2016-03" db="UniProtKB">
        <authorList>
            <consortium name="EnsemblProtists"/>
        </authorList>
    </citation>
    <scope>IDENTIFICATION</scope>
</reference>
<evidence type="ECO:0000256" key="1">
    <source>
        <dbReference type="SAM" id="MobiDB-lite"/>
    </source>
</evidence>
<feature type="compositionally biased region" description="Basic and acidic residues" evidence="1">
    <location>
        <begin position="222"/>
        <end position="236"/>
    </location>
</feature>
<dbReference type="RefSeq" id="XP_005825773.1">
    <property type="nucleotide sequence ID" value="XM_005825716.1"/>
</dbReference>
<dbReference type="Proteomes" id="UP000011087">
    <property type="component" value="Unassembled WGS sequence"/>
</dbReference>
<protein>
    <recommendedName>
        <fullName evidence="5">PDZ domain-containing protein</fullName>
    </recommendedName>
</protein>
<feature type="compositionally biased region" description="Basic and acidic residues" evidence="1">
    <location>
        <begin position="183"/>
        <end position="214"/>
    </location>
</feature>
<evidence type="ECO:0008006" key="5">
    <source>
        <dbReference type="Google" id="ProtNLM"/>
    </source>
</evidence>
<feature type="compositionally biased region" description="Polar residues" evidence="1">
    <location>
        <begin position="128"/>
        <end position="148"/>
    </location>
</feature>
<feature type="compositionally biased region" description="Basic and acidic residues" evidence="1">
    <location>
        <begin position="248"/>
        <end position="257"/>
    </location>
</feature>
<evidence type="ECO:0000313" key="4">
    <source>
        <dbReference type="Proteomes" id="UP000011087"/>
    </source>
</evidence>
<sequence>MLRPGDVLTHVDEQSVAGSSSLVVVPKLLGPCGTEVKLSFKRLVRESSSVKFATFSVVLVRDRLERVRQYPDDVFGLVAGKQSYYRPVEPVPMKYEVIDMSPSSPRYSEGSKEIPFFLSKPDVRSSFTRANGTSSSQSLANVPPSSISVEDPAPLVQRRDFRDTTASTETAQSYASPKVTRVVEEKVRTSPPVADKEVAKKENLPERNRFDMYDRVSTMSPARKEQPKVKNFRDLSPDPPRNTTRAPLRKEDTKKVDPSNTLSTEERKAASDRLKSLLMKEEMKSSPIKLPGVPGETEGTSRRLFISKAV</sequence>
<feature type="region of interest" description="Disordered" evidence="1">
    <location>
        <begin position="128"/>
        <end position="155"/>
    </location>
</feature>
<dbReference type="PaxDb" id="55529-EKX38793"/>
<reference evidence="2 4" key="1">
    <citation type="journal article" date="2012" name="Nature">
        <title>Algal genomes reveal evolutionary mosaicism and the fate of nucleomorphs.</title>
        <authorList>
            <consortium name="DOE Joint Genome Institute"/>
            <person name="Curtis B.A."/>
            <person name="Tanifuji G."/>
            <person name="Burki F."/>
            <person name="Gruber A."/>
            <person name="Irimia M."/>
            <person name="Maruyama S."/>
            <person name="Arias M.C."/>
            <person name="Ball S.G."/>
            <person name="Gile G.H."/>
            <person name="Hirakawa Y."/>
            <person name="Hopkins J.F."/>
            <person name="Kuo A."/>
            <person name="Rensing S.A."/>
            <person name="Schmutz J."/>
            <person name="Symeonidi A."/>
            <person name="Elias M."/>
            <person name="Eveleigh R.J."/>
            <person name="Herman E.K."/>
            <person name="Klute M.J."/>
            <person name="Nakayama T."/>
            <person name="Obornik M."/>
            <person name="Reyes-Prieto A."/>
            <person name="Armbrust E.V."/>
            <person name="Aves S.J."/>
            <person name="Beiko R.G."/>
            <person name="Coutinho P."/>
            <person name="Dacks J.B."/>
            <person name="Durnford D.G."/>
            <person name="Fast N.M."/>
            <person name="Green B.R."/>
            <person name="Grisdale C.J."/>
            <person name="Hempel F."/>
            <person name="Henrissat B."/>
            <person name="Hoppner M.P."/>
            <person name="Ishida K."/>
            <person name="Kim E."/>
            <person name="Koreny L."/>
            <person name="Kroth P.G."/>
            <person name="Liu Y."/>
            <person name="Malik S.B."/>
            <person name="Maier U.G."/>
            <person name="McRose D."/>
            <person name="Mock T."/>
            <person name="Neilson J.A."/>
            <person name="Onodera N.T."/>
            <person name="Poole A.M."/>
            <person name="Pritham E.J."/>
            <person name="Richards T.A."/>
            <person name="Rocap G."/>
            <person name="Roy S.W."/>
            <person name="Sarai C."/>
            <person name="Schaack S."/>
            <person name="Shirato S."/>
            <person name="Slamovits C.H."/>
            <person name="Spencer D.F."/>
            <person name="Suzuki S."/>
            <person name="Worden A.Z."/>
            <person name="Zauner S."/>
            <person name="Barry K."/>
            <person name="Bell C."/>
            <person name="Bharti A.K."/>
            <person name="Crow J.A."/>
            <person name="Grimwood J."/>
            <person name="Kramer R."/>
            <person name="Lindquist E."/>
            <person name="Lucas S."/>
            <person name="Salamov A."/>
            <person name="McFadden G.I."/>
            <person name="Lane C.E."/>
            <person name="Keeling P.J."/>
            <person name="Gray M.W."/>
            <person name="Grigoriev I.V."/>
            <person name="Archibald J.M."/>
        </authorList>
    </citation>
    <scope>NUCLEOTIDE SEQUENCE</scope>
    <source>
        <strain evidence="2 4">CCMP2712</strain>
    </source>
</reference>
<reference evidence="4" key="2">
    <citation type="submission" date="2012-11" db="EMBL/GenBank/DDBJ databases">
        <authorList>
            <person name="Kuo A."/>
            <person name="Curtis B.A."/>
            <person name="Tanifuji G."/>
            <person name="Burki F."/>
            <person name="Gruber A."/>
            <person name="Irimia M."/>
            <person name="Maruyama S."/>
            <person name="Arias M.C."/>
            <person name="Ball S.G."/>
            <person name="Gile G.H."/>
            <person name="Hirakawa Y."/>
            <person name="Hopkins J.F."/>
            <person name="Rensing S.A."/>
            <person name="Schmutz J."/>
            <person name="Symeonidi A."/>
            <person name="Elias M."/>
            <person name="Eveleigh R.J."/>
            <person name="Herman E.K."/>
            <person name="Klute M.J."/>
            <person name="Nakayama T."/>
            <person name="Obornik M."/>
            <person name="Reyes-Prieto A."/>
            <person name="Armbrust E.V."/>
            <person name="Aves S.J."/>
            <person name="Beiko R.G."/>
            <person name="Coutinho P."/>
            <person name="Dacks J.B."/>
            <person name="Durnford D.G."/>
            <person name="Fast N.M."/>
            <person name="Green B.R."/>
            <person name="Grisdale C."/>
            <person name="Hempe F."/>
            <person name="Henrissat B."/>
            <person name="Hoppner M.P."/>
            <person name="Ishida K.-I."/>
            <person name="Kim E."/>
            <person name="Koreny L."/>
            <person name="Kroth P.G."/>
            <person name="Liu Y."/>
            <person name="Malik S.-B."/>
            <person name="Maier U.G."/>
            <person name="McRose D."/>
            <person name="Mock T."/>
            <person name="Neilson J.A."/>
            <person name="Onodera N.T."/>
            <person name="Poole A.M."/>
            <person name="Pritham E.J."/>
            <person name="Richards T.A."/>
            <person name="Rocap G."/>
            <person name="Roy S.W."/>
            <person name="Sarai C."/>
            <person name="Schaack S."/>
            <person name="Shirato S."/>
            <person name="Slamovits C.H."/>
            <person name="Spencer D.F."/>
            <person name="Suzuki S."/>
            <person name="Worden A.Z."/>
            <person name="Zauner S."/>
            <person name="Barry K."/>
            <person name="Bell C."/>
            <person name="Bharti A.K."/>
            <person name="Crow J.A."/>
            <person name="Grimwood J."/>
            <person name="Kramer R."/>
            <person name="Lindquist E."/>
            <person name="Lucas S."/>
            <person name="Salamov A."/>
            <person name="McFadden G.I."/>
            <person name="Lane C.E."/>
            <person name="Keeling P.J."/>
            <person name="Gray M.W."/>
            <person name="Grigoriev I.V."/>
            <person name="Archibald J.M."/>
        </authorList>
    </citation>
    <scope>NUCLEOTIDE SEQUENCE</scope>
    <source>
        <strain evidence="4">CCMP2712</strain>
    </source>
</reference>
<evidence type="ECO:0000313" key="3">
    <source>
        <dbReference type="EnsemblProtists" id="EKX38793"/>
    </source>
</evidence>
<accession>L1IRE1</accession>
<name>L1IRE1_GUITC</name>